<dbReference type="RefSeq" id="WP_107385182.1">
    <property type="nucleotide sequence ID" value="NZ_JABXXB010000005.1"/>
</dbReference>
<dbReference type="AlphaFoldDB" id="A0A2T4LQU1"/>
<feature type="coiled-coil region" evidence="1">
    <location>
        <begin position="23"/>
        <end position="76"/>
    </location>
</feature>
<sequence>MAKLKEQAIEIFDNEIYAKSLQSKELNKDYNDLTSQLRELDHKIEYYRRDGDYAEVTKLKRKQSELENEIVKLDDKLNTDNFVVTEDEFERFYSAFDSEISEYKAKHQALKSEMNKQIDALKKTYHELVENKNNAGRIISRERYVASEKSNPGNISNLYKGQMLAHEINLGDGDKYNEQTTPRGYAWQLEKVLDTVSRDEFQKYHYGKKQW</sequence>
<keyword evidence="1" id="KW-0175">Coiled coil</keyword>
<evidence type="ECO:0000313" key="3">
    <source>
        <dbReference type="Proteomes" id="UP000241208"/>
    </source>
</evidence>
<evidence type="ECO:0000256" key="1">
    <source>
        <dbReference type="SAM" id="Coils"/>
    </source>
</evidence>
<protein>
    <submittedName>
        <fullName evidence="2">Uncharacterized protein</fullName>
    </submittedName>
</protein>
<comment type="caution">
    <text evidence="2">The sequence shown here is derived from an EMBL/GenBank/DDBJ whole genome shotgun (WGS) entry which is preliminary data.</text>
</comment>
<evidence type="ECO:0000313" key="2">
    <source>
        <dbReference type="EMBL" id="PTF65671.1"/>
    </source>
</evidence>
<gene>
    <name evidence="2" type="ORF">BUY34_09980</name>
</gene>
<feature type="coiled-coil region" evidence="1">
    <location>
        <begin position="100"/>
        <end position="131"/>
    </location>
</feature>
<reference evidence="2 3" key="1">
    <citation type="journal article" date="2016" name="Front. Microbiol.">
        <title>Comprehensive Phylogenetic Analysis of Bovine Non-aureus Staphylococci Species Based on Whole-Genome Sequencing.</title>
        <authorList>
            <person name="Naushad S."/>
            <person name="Barkema H.W."/>
            <person name="Luby C."/>
            <person name="Condas L.A."/>
            <person name="Nobrega D.B."/>
            <person name="Carson D.A."/>
            <person name="De Buck J."/>
        </authorList>
    </citation>
    <scope>NUCLEOTIDE SEQUENCE [LARGE SCALE GENOMIC DNA]</scope>
    <source>
        <strain evidence="2 3">SNUC 3829</strain>
    </source>
</reference>
<dbReference type="Proteomes" id="UP000241208">
    <property type="component" value="Unassembled WGS sequence"/>
</dbReference>
<proteinExistence type="predicted"/>
<organism evidence="2 3">
    <name type="scientific">Staphylococcus cohnii</name>
    <dbReference type="NCBI Taxonomy" id="29382"/>
    <lineage>
        <taxon>Bacteria</taxon>
        <taxon>Bacillati</taxon>
        <taxon>Bacillota</taxon>
        <taxon>Bacilli</taxon>
        <taxon>Bacillales</taxon>
        <taxon>Staphylococcaceae</taxon>
        <taxon>Staphylococcus</taxon>
        <taxon>Staphylococcus cohnii species complex</taxon>
    </lineage>
</organism>
<name>A0A2T4LQU1_9STAP</name>
<accession>A0A2T4LQU1</accession>
<dbReference type="EMBL" id="PYZR01000126">
    <property type="protein sequence ID" value="PTF65671.1"/>
    <property type="molecule type" value="Genomic_DNA"/>
</dbReference>